<dbReference type="GO" id="GO:0031490">
    <property type="term" value="F:chromatin DNA binding"/>
    <property type="evidence" value="ECO:0007669"/>
    <property type="project" value="TreeGrafter"/>
</dbReference>
<dbReference type="eggNOG" id="ENOG502QW07">
    <property type="taxonomic scope" value="Eukaryota"/>
</dbReference>
<name>R4XC74_TAPDE</name>
<evidence type="ECO:0000313" key="5">
    <source>
        <dbReference type="Proteomes" id="UP000013776"/>
    </source>
</evidence>
<dbReference type="InterPro" id="IPR013933">
    <property type="entry name" value="CRC_Rsc7/Swp82"/>
</dbReference>
<evidence type="ECO:0000256" key="1">
    <source>
        <dbReference type="ARBA" id="ARBA00023015"/>
    </source>
</evidence>
<dbReference type="EMBL" id="CAHR02000020">
    <property type="protein sequence ID" value="CCG80935.1"/>
    <property type="molecule type" value="Genomic_DNA"/>
</dbReference>
<accession>R4XC74</accession>
<dbReference type="STRING" id="1097556.R4XC74"/>
<dbReference type="PANTHER" id="PTHR22597:SF3">
    <property type="entry name" value="CHROMATIN STRUCTURE-REMODELING COMPLEX SUBUNIT RSC7"/>
    <property type="match status" value="1"/>
</dbReference>
<evidence type="ECO:0000313" key="4">
    <source>
        <dbReference type="EMBL" id="CCG80935.1"/>
    </source>
</evidence>
<sequence>MATPVSGTQSPVDSGNEDYYNGDDQGTLSTRASRSRNRPLKRAVLSDDSGTESATPTSTRRSRGRPRVQPVTQQRSDKISASIVPADALSDEIQVEDDETVLAHVDEDGERKVDENGRLSGDRQYRVRTFTILGRGQRLYMLSTEPARCMGYRDSYLFFLKHKTLHRVLLDDDEKNDLADRELIPGGYRTRQIAVCTARSVFREFGARAVIGGRRIIDDYWTKEYRKLGYEEGTLADPEDRLPPPGVEYNSNQFVAWHGASNVYHQQPHTERRTAKRVIDDVNWITAHAQAAVSYNTELGRYRRRMLDGVHEAHTGQKVVPGTSQPQRCLWLELSAEPHDRQVIDTRIMIRPSQGASVNLLNVEENVYELAMPEIKSAIEQRRAYEAEELSTNVLDAH</sequence>
<feature type="compositionally biased region" description="Polar residues" evidence="3">
    <location>
        <begin position="1"/>
        <end position="13"/>
    </location>
</feature>
<dbReference type="Proteomes" id="UP000013776">
    <property type="component" value="Unassembled WGS sequence"/>
</dbReference>
<reference evidence="4 5" key="1">
    <citation type="journal article" date="2013" name="MBio">
        <title>Genome sequencing of the plant pathogen Taphrina deformans, the causal agent of peach leaf curl.</title>
        <authorList>
            <person name="Cisse O.H."/>
            <person name="Almeida J.M.G.C.F."/>
            <person name="Fonseca A."/>
            <person name="Kumar A.A."/>
            <person name="Salojaervi J."/>
            <person name="Overmyer K."/>
            <person name="Hauser P.M."/>
            <person name="Pagni M."/>
        </authorList>
    </citation>
    <scope>NUCLEOTIDE SEQUENCE [LARGE SCALE GENOMIC DNA]</scope>
    <source>
        <strain evidence="5">PYCC 5710 / ATCC 11124 / CBS 356.35 / IMI 108563 / JCM 9778 / NBRC 8474</strain>
    </source>
</reference>
<dbReference type="AlphaFoldDB" id="R4XC74"/>
<protein>
    <submittedName>
        <fullName evidence="4">Chromatin structure-remodeling complex protein RSC7</fullName>
    </submittedName>
</protein>
<dbReference type="Pfam" id="PF08624">
    <property type="entry name" value="CRC_subunit"/>
    <property type="match status" value="1"/>
</dbReference>
<comment type="caution">
    <text evidence="4">The sequence shown here is derived from an EMBL/GenBank/DDBJ whole genome shotgun (WGS) entry which is preliminary data.</text>
</comment>
<keyword evidence="2" id="KW-0804">Transcription</keyword>
<keyword evidence="1" id="KW-0805">Transcription regulation</keyword>
<feature type="region of interest" description="Disordered" evidence="3">
    <location>
        <begin position="1"/>
        <end position="80"/>
    </location>
</feature>
<gene>
    <name evidence="4" type="ORF">TAPDE_000595</name>
</gene>
<keyword evidence="5" id="KW-1185">Reference proteome</keyword>
<evidence type="ECO:0000256" key="2">
    <source>
        <dbReference type="ARBA" id="ARBA00023163"/>
    </source>
</evidence>
<dbReference type="GO" id="GO:0016586">
    <property type="term" value="C:RSC-type complex"/>
    <property type="evidence" value="ECO:0007669"/>
    <property type="project" value="TreeGrafter"/>
</dbReference>
<evidence type="ECO:0000256" key="3">
    <source>
        <dbReference type="SAM" id="MobiDB-lite"/>
    </source>
</evidence>
<dbReference type="VEuPathDB" id="FungiDB:TAPDE_000595"/>
<dbReference type="PANTHER" id="PTHR22597">
    <property type="entry name" value="POLYCOMB GROUP PROTEIN"/>
    <property type="match status" value="1"/>
</dbReference>
<dbReference type="OrthoDB" id="5598844at2759"/>
<organism evidence="4 5">
    <name type="scientific">Taphrina deformans (strain PYCC 5710 / ATCC 11124 / CBS 356.35 / IMI 108563 / JCM 9778 / NBRC 8474)</name>
    <name type="common">Peach leaf curl fungus</name>
    <name type="synonym">Lalaria deformans</name>
    <dbReference type="NCBI Taxonomy" id="1097556"/>
    <lineage>
        <taxon>Eukaryota</taxon>
        <taxon>Fungi</taxon>
        <taxon>Dikarya</taxon>
        <taxon>Ascomycota</taxon>
        <taxon>Taphrinomycotina</taxon>
        <taxon>Taphrinomycetes</taxon>
        <taxon>Taphrinales</taxon>
        <taxon>Taphrinaceae</taxon>
        <taxon>Taphrina</taxon>
    </lineage>
</organism>
<proteinExistence type="predicted"/>